<dbReference type="STRING" id="584787.GCA_001247655_02880"/>
<dbReference type="OrthoDB" id="9788420at2"/>
<dbReference type="NCBIfam" id="TIGR04430">
    <property type="entry name" value="OM_asym_MlaD"/>
    <property type="match status" value="1"/>
</dbReference>
<gene>
    <name evidence="3" type="ORF">EDC28_105132</name>
</gene>
<dbReference type="GO" id="GO:0005543">
    <property type="term" value="F:phospholipid binding"/>
    <property type="evidence" value="ECO:0007669"/>
    <property type="project" value="TreeGrafter"/>
</dbReference>
<dbReference type="InterPro" id="IPR052336">
    <property type="entry name" value="MlaD_Phospholipid_Transporter"/>
</dbReference>
<feature type="transmembrane region" description="Helical" evidence="1">
    <location>
        <begin position="6"/>
        <end position="26"/>
    </location>
</feature>
<keyword evidence="1" id="KW-1133">Transmembrane helix</keyword>
<dbReference type="InterPro" id="IPR030970">
    <property type="entry name" value="ABC_MlaD"/>
</dbReference>
<evidence type="ECO:0000313" key="3">
    <source>
        <dbReference type="EMBL" id="ROQ25822.1"/>
    </source>
</evidence>
<feature type="domain" description="Mce/MlaD" evidence="2">
    <location>
        <begin position="38"/>
        <end position="115"/>
    </location>
</feature>
<name>A0A3N1P3A9_9GAMM</name>
<dbReference type="InterPro" id="IPR003399">
    <property type="entry name" value="Mce/MlaD"/>
</dbReference>
<dbReference type="AlphaFoldDB" id="A0A3N1P3A9"/>
<dbReference type="RefSeq" id="WP_050658378.1">
    <property type="nucleotide sequence ID" value="NZ_JBLXAC010000003.1"/>
</dbReference>
<evidence type="ECO:0000256" key="1">
    <source>
        <dbReference type="SAM" id="Phobius"/>
    </source>
</evidence>
<protein>
    <submittedName>
        <fullName evidence="3">Phospholipid/cholesterol/gamma-HCH transport system substrate-binding protein</fullName>
    </submittedName>
</protein>
<organism evidence="3 4">
    <name type="scientific">Gallaecimonas pentaromativorans</name>
    <dbReference type="NCBI Taxonomy" id="584787"/>
    <lineage>
        <taxon>Bacteria</taxon>
        <taxon>Pseudomonadati</taxon>
        <taxon>Pseudomonadota</taxon>
        <taxon>Gammaproteobacteria</taxon>
        <taxon>Enterobacterales</taxon>
        <taxon>Gallaecimonadaceae</taxon>
        <taxon>Gallaecimonas</taxon>
    </lineage>
</organism>
<keyword evidence="1" id="KW-0812">Transmembrane</keyword>
<keyword evidence="4" id="KW-1185">Reference proteome</keyword>
<evidence type="ECO:0000259" key="2">
    <source>
        <dbReference type="Pfam" id="PF02470"/>
    </source>
</evidence>
<accession>A0A3N1P3A9</accession>
<proteinExistence type="predicted"/>
<dbReference type="GO" id="GO:0005548">
    <property type="term" value="F:phospholipid transporter activity"/>
    <property type="evidence" value="ECO:0007669"/>
    <property type="project" value="TreeGrafter"/>
</dbReference>
<dbReference type="EMBL" id="RJUL01000005">
    <property type="protein sequence ID" value="ROQ25822.1"/>
    <property type="molecule type" value="Genomic_DNA"/>
</dbReference>
<comment type="caution">
    <text evidence="3">The sequence shown here is derived from an EMBL/GenBank/DDBJ whole genome shotgun (WGS) entry which is preliminary data.</text>
</comment>
<dbReference type="Proteomes" id="UP000268033">
    <property type="component" value="Unassembled WGS sequence"/>
</dbReference>
<dbReference type="PANTHER" id="PTHR33371">
    <property type="entry name" value="INTERMEMBRANE PHOSPHOLIPID TRANSPORT SYSTEM BINDING PROTEIN MLAD-RELATED"/>
    <property type="match status" value="1"/>
</dbReference>
<keyword evidence="1" id="KW-0472">Membrane</keyword>
<reference evidence="3 4" key="1">
    <citation type="submission" date="2018-11" db="EMBL/GenBank/DDBJ databases">
        <title>Genomic Encyclopedia of Type Strains, Phase IV (KMG-IV): sequencing the most valuable type-strain genomes for metagenomic binning, comparative biology and taxonomic classification.</title>
        <authorList>
            <person name="Goeker M."/>
        </authorList>
    </citation>
    <scope>NUCLEOTIDE SEQUENCE [LARGE SCALE GENOMIC DNA]</scope>
    <source>
        <strain evidence="3 4">DSM 21945</strain>
    </source>
</reference>
<sequence length="152" mass="16126">MKNIGVNFIVGLFVVAGAALLLYMSINIGGAAVSNAGHYDLVARFQSSSGLKEGAFVEAAGVRVGVVKRIVFDPKKFESVVTLSLEDEVEVPEDSVASIRTAGIIGDRFVKIAPGGSDVNLTNGEEIVETEPSISLEELISKYMFSSNEKKS</sequence>
<dbReference type="PANTHER" id="PTHR33371:SF4">
    <property type="entry name" value="INTERMEMBRANE PHOSPHOLIPID TRANSPORT SYSTEM BINDING PROTEIN MLAD"/>
    <property type="match status" value="1"/>
</dbReference>
<evidence type="ECO:0000313" key="4">
    <source>
        <dbReference type="Proteomes" id="UP000268033"/>
    </source>
</evidence>
<dbReference type="Pfam" id="PF02470">
    <property type="entry name" value="MlaD"/>
    <property type="match status" value="1"/>
</dbReference>